<evidence type="ECO:0000256" key="1">
    <source>
        <dbReference type="ARBA" id="ARBA00022723"/>
    </source>
</evidence>
<name>A0AAW1VPJ1_RUBAR</name>
<gene>
    <name evidence="5" type="ORF">M0R45_002724</name>
</gene>
<dbReference type="Pfam" id="PF00689">
    <property type="entry name" value="Cation_ATPase_C"/>
    <property type="match status" value="1"/>
</dbReference>
<dbReference type="InterPro" id="IPR006068">
    <property type="entry name" value="ATPase_P-typ_cation-transptr_C"/>
</dbReference>
<organism evidence="5 6">
    <name type="scientific">Rubus argutus</name>
    <name type="common">Southern blackberry</name>
    <dbReference type="NCBI Taxonomy" id="59490"/>
    <lineage>
        <taxon>Eukaryota</taxon>
        <taxon>Viridiplantae</taxon>
        <taxon>Streptophyta</taxon>
        <taxon>Embryophyta</taxon>
        <taxon>Tracheophyta</taxon>
        <taxon>Spermatophyta</taxon>
        <taxon>Magnoliopsida</taxon>
        <taxon>eudicotyledons</taxon>
        <taxon>Gunneridae</taxon>
        <taxon>Pentapetalae</taxon>
        <taxon>rosids</taxon>
        <taxon>fabids</taxon>
        <taxon>Rosales</taxon>
        <taxon>Rosaceae</taxon>
        <taxon>Rosoideae</taxon>
        <taxon>Rosoideae incertae sedis</taxon>
        <taxon>Rubus</taxon>
    </lineage>
</organism>
<keyword evidence="3" id="KW-1133">Transmembrane helix</keyword>
<dbReference type="GO" id="GO:0005886">
    <property type="term" value="C:plasma membrane"/>
    <property type="evidence" value="ECO:0007669"/>
    <property type="project" value="TreeGrafter"/>
</dbReference>
<feature type="domain" description="Cation-transporting P-type ATPase C-terminal" evidence="4">
    <location>
        <begin position="1"/>
        <end position="101"/>
    </location>
</feature>
<feature type="transmembrane region" description="Helical" evidence="3">
    <location>
        <begin position="21"/>
        <end position="46"/>
    </location>
</feature>
<keyword evidence="2" id="KW-0460">Magnesium</keyword>
<evidence type="ECO:0000313" key="6">
    <source>
        <dbReference type="Proteomes" id="UP001457282"/>
    </source>
</evidence>
<dbReference type="Gene3D" id="1.20.1110.10">
    <property type="entry name" value="Calcium-transporting ATPase, transmembrane domain"/>
    <property type="match status" value="1"/>
</dbReference>
<dbReference type="SUPFAM" id="SSF81665">
    <property type="entry name" value="Calcium ATPase, transmembrane domain M"/>
    <property type="match status" value="1"/>
</dbReference>
<keyword evidence="3" id="KW-0812">Transmembrane</keyword>
<dbReference type="GO" id="GO:0046872">
    <property type="term" value="F:metal ion binding"/>
    <property type="evidence" value="ECO:0007669"/>
    <property type="project" value="UniProtKB-KW"/>
</dbReference>
<keyword evidence="1" id="KW-0479">Metal-binding</keyword>
<accession>A0AAW1VPJ1</accession>
<protein>
    <recommendedName>
        <fullName evidence="4">Cation-transporting P-type ATPase C-terminal domain-containing protein</fullName>
    </recommendedName>
</protein>
<evidence type="ECO:0000313" key="5">
    <source>
        <dbReference type="EMBL" id="KAK9906180.1"/>
    </source>
</evidence>
<dbReference type="AlphaFoldDB" id="A0AAW1VPJ1"/>
<dbReference type="EMBL" id="JBEDUW010000079">
    <property type="protein sequence ID" value="KAK9906180.1"/>
    <property type="molecule type" value="Genomic_DNA"/>
</dbReference>
<dbReference type="Proteomes" id="UP001457282">
    <property type="component" value="Unassembled WGS sequence"/>
</dbReference>
<dbReference type="InterPro" id="IPR023298">
    <property type="entry name" value="ATPase_P-typ_TM_dom_sf"/>
</dbReference>
<dbReference type="PANTHER" id="PTHR24093:SF520">
    <property type="entry name" value="CALCIUM-TRANSPORTING ATPASE 9, PLASMA MEMBRANE-TYPE"/>
    <property type="match status" value="1"/>
</dbReference>
<feature type="transmembrane region" description="Helical" evidence="3">
    <location>
        <begin position="112"/>
        <end position="130"/>
    </location>
</feature>
<evidence type="ECO:0000256" key="2">
    <source>
        <dbReference type="ARBA" id="ARBA00022842"/>
    </source>
</evidence>
<reference evidence="5 6" key="1">
    <citation type="journal article" date="2023" name="G3 (Bethesda)">
        <title>A chromosome-length genome assembly and annotation of blackberry (Rubus argutus, cv. 'Hillquist').</title>
        <authorList>
            <person name="Bruna T."/>
            <person name="Aryal R."/>
            <person name="Dudchenko O."/>
            <person name="Sargent D.J."/>
            <person name="Mead D."/>
            <person name="Buti M."/>
            <person name="Cavallini A."/>
            <person name="Hytonen T."/>
            <person name="Andres J."/>
            <person name="Pham M."/>
            <person name="Weisz D."/>
            <person name="Mascagni F."/>
            <person name="Usai G."/>
            <person name="Natali L."/>
            <person name="Bassil N."/>
            <person name="Fernandez G.E."/>
            <person name="Lomsadze A."/>
            <person name="Armour M."/>
            <person name="Olukolu B."/>
            <person name="Poorten T."/>
            <person name="Britton C."/>
            <person name="Davik J."/>
            <person name="Ashrafi H."/>
            <person name="Aiden E.L."/>
            <person name="Borodovsky M."/>
            <person name="Worthington M."/>
        </authorList>
    </citation>
    <scope>NUCLEOTIDE SEQUENCE [LARGE SCALE GENOMIC DNA]</scope>
    <source>
        <strain evidence="5">PI 553951</strain>
    </source>
</reference>
<dbReference type="PANTHER" id="PTHR24093">
    <property type="entry name" value="CATION TRANSPORTING ATPASE"/>
    <property type="match status" value="1"/>
</dbReference>
<proteinExistence type="predicted"/>
<comment type="caution">
    <text evidence="5">The sequence shown here is derived from an EMBL/GenBank/DDBJ whole genome shotgun (WGS) entry which is preliminary data.</text>
</comment>
<keyword evidence="6" id="KW-1185">Reference proteome</keyword>
<sequence>MSRPPIEGGQPLIKYIPWKRLLIKVAYQIIALLVINFQAGSLLKIYTSDHATKVKNTMIFNTFVVCQISIEFGARKTGILDSPLNWVTSNSVFLGTLGIILCDSGLTGKEWQFSLTLGIFELFFAMLLFAKHLAPRDHH</sequence>
<dbReference type="GO" id="GO:0005388">
    <property type="term" value="F:P-type calcium transporter activity"/>
    <property type="evidence" value="ECO:0007669"/>
    <property type="project" value="TreeGrafter"/>
</dbReference>
<evidence type="ECO:0000259" key="4">
    <source>
        <dbReference type="Pfam" id="PF00689"/>
    </source>
</evidence>
<evidence type="ECO:0000256" key="3">
    <source>
        <dbReference type="SAM" id="Phobius"/>
    </source>
</evidence>
<keyword evidence="3" id="KW-0472">Membrane</keyword>